<dbReference type="eggNOG" id="COG1470">
    <property type="taxonomic scope" value="Bacteria"/>
</dbReference>
<proteinExistence type="predicted"/>
<feature type="signal peptide" evidence="2">
    <location>
        <begin position="1"/>
        <end position="29"/>
    </location>
</feature>
<keyword evidence="4" id="KW-1185">Reference proteome</keyword>
<dbReference type="KEGG" id="dgo:DGo_PC0081"/>
<dbReference type="EMBL" id="CP002194">
    <property type="protein sequence ID" value="AFD27873.1"/>
    <property type="molecule type" value="Genomic_DNA"/>
</dbReference>
<evidence type="ECO:0000313" key="3">
    <source>
        <dbReference type="EMBL" id="AFD27873.1"/>
    </source>
</evidence>
<reference evidence="3 4" key="1">
    <citation type="journal article" date="2012" name="PLoS ONE">
        <title>Genome sequence and transcriptome analysis of the radioresistant bacterium Deinococcus gobiensis: insights into the extreme environmental adaptations.</title>
        <authorList>
            <person name="Yuan M."/>
            <person name="Chen M."/>
            <person name="Zhang W."/>
            <person name="Lu W."/>
            <person name="Wang J."/>
            <person name="Yang M."/>
            <person name="Zhao P."/>
            <person name="Tang R."/>
            <person name="Li X."/>
            <person name="Hao Y."/>
            <person name="Zhou Z."/>
            <person name="Zhan Y."/>
            <person name="Yu H."/>
            <person name="Teng C."/>
            <person name="Yan Y."/>
            <person name="Ping S."/>
            <person name="Wang Y."/>
            <person name="Lin M."/>
        </authorList>
    </citation>
    <scope>NUCLEOTIDE SEQUENCE [LARGE SCALE GENOMIC DNA]</scope>
    <source>
        <strain evidence="4">DSM 21396 / JCM 16679 / CGMCC 1.7299 / I-0</strain>
        <plasmid evidence="3">P3</plasmid>
    </source>
</reference>
<evidence type="ECO:0000256" key="2">
    <source>
        <dbReference type="SAM" id="SignalP"/>
    </source>
</evidence>
<evidence type="ECO:0000256" key="1">
    <source>
        <dbReference type="SAM" id="MobiDB-lite"/>
    </source>
</evidence>
<dbReference type="Proteomes" id="UP000007575">
    <property type="component" value="Plasmid P3"/>
</dbReference>
<feature type="region of interest" description="Disordered" evidence="1">
    <location>
        <begin position="307"/>
        <end position="334"/>
    </location>
</feature>
<dbReference type="PATRIC" id="fig|745776.4.peg.3858"/>
<sequence length="514" mass="54268">MFKRTLSLAPTTLLLLGALSLSQASAVVAGPTSNTTRAGTAITNTGFLDYRTDEGKDATEQSNVVTATVQHVPAVSITPNGGTDGGNDPSTPVCGQTVVGVPGQAAVLTYQITNTSNGPDTYTLTTLLGSTSPAGAAARYYLDDGDGTFTPQDTEITSIALDMGESRTFFVTYPIAAEEVGTAQFTLSPVATSTADNAVTDSGNTGCIDTQDRVGVQLDNDSFRETTAPATVFTEHFLRNIGNVDLSTSTITLTPQGGRYPATYRLGNQTTEYPTPQDALTAYGDLPIGQGVILHVTQTVPAGEANATRSTLSLTASTPGDSTPERENLTPAATSTARTDEIYVQRGIANIQKTQALCETDNNGAFSCPGAQQMYDRKATYQRALDVKPCDIIKYALFTQNTGDALLKQARIRDVVPQNTELLKALPLARDPMLYRIDGGAWMPAFPTFPSELPAGTTIEIAPDLNGDGTITDEDGLPRNSNNIGVVLYVQVKGPKCTAPASFDFEDINNFQAT</sequence>
<dbReference type="RefSeq" id="WP_014682783.1">
    <property type="nucleotide sequence ID" value="NC_017771.1"/>
</dbReference>
<dbReference type="OrthoDB" id="28777at2"/>
<protein>
    <submittedName>
        <fullName evidence="3">Conserved repeat domain protein</fullName>
    </submittedName>
</protein>
<name>H8H2X6_DEIGI</name>
<keyword evidence="3" id="KW-0614">Plasmid</keyword>
<evidence type="ECO:0000313" key="4">
    <source>
        <dbReference type="Proteomes" id="UP000007575"/>
    </source>
</evidence>
<keyword evidence="2" id="KW-0732">Signal</keyword>
<gene>
    <name evidence="3" type="ordered locus">DGo_PC0081</name>
</gene>
<accession>H8H2X6</accession>
<feature type="chain" id="PRO_5003612380" evidence="2">
    <location>
        <begin position="30"/>
        <end position="514"/>
    </location>
</feature>
<organism evidence="3 4">
    <name type="scientific">Deinococcus gobiensis (strain DSM 21396 / JCM 16679 / CGMCC 1.7299 / I-0)</name>
    <dbReference type="NCBI Taxonomy" id="745776"/>
    <lineage>
        <taxon>Bacteria</taxon>
        <taxon>Thermotogati</taxon>
        <taxon>Deinococcota</taxon>
        <taxon>Deinococci</taxon>
        <taxon>Deinococcales</taxon>
        <taxon>Deinococcaceae</taxon>
        <taxon>Deinococcus</taxon>
    </lineage>
</organism>
<dbReference type="HOGENOM" id="CLU_598162_0_0_0"/>
<dbReference type="AlphaFoldDB" id="H8H2X6"/>
<geneLocation type="plasmid" evidence="3 4">
    <name>P3</name>
</geneLocation>
<feature type="compositionally biased region" description="Low complexity" evidence="1">
    <location>
        <begin position="307"/>
        <end position="318"/>
    </location>
</feature>